<proteinExistence type="predicted"/>
<accession>A0ABR4SH99</accession>
<reference evidence="2 3" key="1">
    <citation type="submission" date="2014-01" db="EMBL/GenBank/DDBJ databases">
        <title>Draft genome sequence of the multidrug-resistant clinical isolate Dermabacter hominis 1368.</title>
        <authorList>
            <person name="Albersmeier A."/>
            <person name="Bomholt C."/>
            <person name="Glaub A."/>
            <person name="Ruckert C."/>
            <person name="Soriano F."/>
            <person name="Fernandez-Natal I."/>
            <person name="Tauch A."/>
        </authorList>
    </citation>
    <scope>NUCLEOTIDE SEQUENCE [LARGE SCALE GENOMIC DNA]</scope>
    <source>
        <strain evidence="2 3">1368</strain>
    </source>
</reference>
<dbReference type="EMBL" id="JDRS01000023">
    <property type="protein sequence ID" value="KDS92560.1"/>
    <property type="molecule type" value="Genomic_DNA"/>
</dbReference>
<organism evidence="2 3">
    <name type="scientific">Dermabacter hominis 1368</name>
    <dbReference type="NCBI Taxonomy" id="1450519"/>
    <lineage>
        <taxon>Bacteria</taxon>
        <taxon>Bacillati</taxon>
        <taxon>Actinomycetota</taxon>
        <taxon>Actinomycetes</taxon>
        <taxon>Micrococcales</taxon>
        <taxon>Dermabacteraceae</taxon>
        <taxon>Dermabacter</taxon>
    </lineage>
</organism>
<dbReference type="RefSeq" id="WP_034373723.1">
    <property type="nucleotide sequence ID" value="NZ_KN323183.1"/>
</dbReference>
<keyword evidence="3" id="KW-1185">Reference proteome</keyword>
<protein>
    <submittedName>
        <fullName evidence="2">Uncharacterized protein</fullName>
    </submittedName>
</protein>
<dbReference type="Proteomes" id="UP000030182">
    <property type="component" value="Unassembled WGS sequence"/>
</dbReference>
<dbReference type="GeneID" id="74908524"/>
<evidence type="ECO:0000313" key="2">
    <source>
        <dbReference type="EMBL" id="KDS92560.1"/>
    </source>
</evidence>
<comment type="caution">
    <text evidence="2">The sequence shown here is derived from an EMBL/GenBank/DDBJ whole genome shotgun (WGS) entry which is preliminary data.</text>
</comment>
<name>A0ABR4SH99_9MICO</name>
<evidence type="ECO:0000256" key="1">
    <source>
        <dbReference type="SAM" id="MobiDB-lite"/>
    </source>
</evidence>
<evidence type="ECO:0000313" key="3">
    <source>
        <dbReference type="Proteomes" id="UP000030182"/>
    </source>
</evidence>
<feature type="region of interest" description="Disordered" evidence="1">
    <location>
        <begin position="1"/>
        <end position="37"/>
    </location>
</feature>
<sequence length="127" mass="14203">MHILRERDRRALAEPKPLRWRQQSGRGPDESRSRSLPYIEENPHVFRSFIITDHDEVEGDRIAELKGLPEPSSIAQNPYTAAEHDVVGELFSRGRSCAAAIIAEESVATSQKTKKIITSIPPARSAC</sequence>
<gene>
    <name evidence="2" type="ORF">DHOM_10370</name>
</gene>
<feature type="compositionally biased region" description="Basic and acidic residues" evidence="1">
    <location>
        <begin position="1"/>
        <end position="17"/>
    </location>
</feature>